<evidence type="ECO:0000256" key="3">
    <source>
        <dbReference type="ARBA" id="ARBA00012944"/>
    </source>
</evidence>
<dbReference type="EMBL" id="MW310242">
    <property type="protein sequence ID" value="QXP43573.1"/>
    <property type="molecule type" value="Genomic_DNA"/>
</dbReference>
<gene>
    <name evidence="17" type="primary">nad6</name>
</gene>
<keyword evidence="6" id="KW-0679">Respiratory chain</keyword>
<evidence type="ECO:0000256" key="8">
    <source>
        <dbReference type="ARBA" id="ARBA00022967"/>
    </source>
</evidence>
<dbReference type="GO" id="GO:0031966">
    <property type="term" value="C:mitochondrial membrane"/>
    <property type="evidence" value="ECO:0007669"/>
    <property type="project" value="UniProtKB-SubCell"/>
</dbReference>
<keyword evidence="7 16" id="KW-0812">Transmembrane</keyword>
<evidence type="ECO:0000256" key="15">
    <source>
        <dbReference type="ARBA" id="ARBA00049551"/>
    </source>
</evidence>
<evidence type="ECO:0000256" key="5">
    <source>
        <dbReference type="ARBA" id="ARBA00022448"/>
    </source>
</evidence>
<name>A0A8F5XUQ8_XENCH</name>
<keyword evidence="5" id="KW-0813">Transport</keyword>
<evidence type="ECO:0000256" key="6">
    <source>
        <dbReference type="ARBA" id="ARBA00022660"/>
    </source>
</evidence>
<keyword evidence="10 16" id="KW-1133">Transmembrane helix</keyword>
<keyword evidence="13 16" id="KW-0472">Membrane</keyword>
<dbReference type="PANTHER" id="PTHR11435:SF1">
    <property type="entry name" value="NADH-UBIQUINONE OXIDOREDUCTASE CHAIN 6"/>
    <property type="match status" value="1"/>
</dbReference>
<proteinExistence type="inferred from homology"/>
<evidence type="ECO:0000256" key="1">
    <source>
        <dbReference type="ARBA" id="ARBA00004225"/>
    </source>
</evidence>
<comment type="catalytic activity">
    <reaction evidence="15">
        <text>a ubiquinone + NADH + 5 H(+)(in) = a ubiquinol + NAD(+) + 4 H(+)(out)</text>
        <dbReference type="Rhea" id="RHEA:29091"/>
        <dbReference type="Rhea" id="RHEA-COMP:9565"/>
        <dbReference type="Rhea" id="RHEA-COMP:9566"/>
        <dbReference type="ChEBI" id="CHEBI:15378"/>
        <dbReference type="ChEBI" id="CHEBI:16389"/>
        <dbReference type="ChEBI" id="CHEBI:17976"/>
        <dbReference type="ChEBI" id="CHEBI:57540"/>
        <dbReference type="ChEBI" id="CHEBI:57945"/>
        <dbReference type="EC" id="7.1.1.2"/>
    </reaction>
</comment>
<evidence type="ECO:0000256" key="16">
    <source>
        <dbReference type="SAM" id="Phobius"/>
    </source>
</evidence>
<evidence type="ECO:0000256" key="13">
    <source>
        <dbReference type="ARBA" id="ARBA00023136"/>
    </source>
</evidence>
<feature type="transmembrane region" description="Helical" evidence="16">
    <location>
        <begin position="40"/>
        <end position="61"/>
    </location>
</feature>
<evidence type="ECO:0000256" key="10">
    <source>
        <dbReference type="ARBA" id="ARBA00022989"/>
    </source>
</evidence>
<keyword evidence="9" id="KW-0249">Electron transport</keyword>
<keyword evidence="11" id="KW-0520">NAD</keyword>
<evidence type="ECO:0000256" key="2">
    <source>
        <dbReference type="ARBA" id="ARBA00005698"/>
    </source>
</evidence>
<accession>A0A8F5XUQ8</accession>
<evidence type="ECO:0000256" key="4">
    <source>
        <dbReference type="ARBA" id="ARBA00021095"/>
    </source>
</evidence>
<dbReference type="AlphaFoldDB" id="A0A8F5XUQ8"/>
<keyword evidence="12 17" id="KW-0496">Mitochondrion</keyword>
<dbReference type="GO" id="GO:0008137">
    <property type="term" value="F:NADH dehydrogenase (ubiquinone) activity"/>
    <property type="evidence" value="ECO:0007669"/>
    <property type="project" value="UniProtKB-EC"/>
</dbReference>
<comment type="similarity">
    <text evidence="2">Belongs to the complex I subunit 6 family.</text>
</comment>
<evidence type="ECO:0000313" key="17">
    <source>
        <dbReference type="EMBL" id="QXP43573.1"/>
    </source>
</evidence>
<comment type="subcellular location">
    <subcellularLocation>
        <location evidence="1">Mitochondrion membrane</location>
        <topology evidence="1">Multi-pass membrane protein</topology>
    </subcellularLocation>
</comment>
<feature type="transmembrane region" description="Helical" evidence="16">
    <location>
        <begin position="73"/>
        <end position="95"/>
    </location>
</feature>
<evidence type="ECO:0000256" key="12">
    <source>
        <dbReference type="ARBA" id="ARBA00023128"/>
    </source>
</evidence>
<sequence length="165" mass="19735">MMQIMFSILLLFTKHPLSIGLMLMIQTIWTSIMIGMNSFSFWFSYILFITFLGGMLILFIYMTSLYSNENFKFSMNLFIMCLNLMFIIMFIIYMFNINLLNYNNKLDSLMNSLNINIPINYYMLNKLYMFPNNMITILLMIYLFISLICTIKITDLFQGPLRKKY</sequence>
<evidence type="ECO:0000256" key="14">
    <source>
        <dbReference type="ARBA" id="ARBA00031019"/>
    </source>
</evidence>
<evidence type="ECO:0000256" key="11">
    <source>
        <dbReference type="ARBA" id="ARBA00023027"/>
    </source>
</evidence>
<geneLocation type="mitochondrion" evidence="17"/>
<organism evidence="17">
    <name type="scientific">Xenopsylla cheopis</name>
    <name type="common">Oriental rat flea</name>
    <name type="synonym">Pulex cheopis</name>
    <dbReference type="NCBI Taxonomy" id="163159"/>
    <lineage>
        <taxon>Eukaryota</taxon>
        <taxon>Metazoa</taxon>
        <taxon>Ecdysozoa</taxon>
        <taxon>Arthropoda</taxon>
        <taxon>Hexapoda</taxon>
        <taxon>Insecta</taxon>
        <taxon>Pterygota</taxon>
        <taxon>Neoptera</taxon>
        <taxon>Endopterygota</taxon>
        <taxon>Siphonaptera</taxon>
        <taxon>Pulicidae</taxon>
        <taxon>Xenopsyllinae</taxon>
        <taxon>Xenopsylla</taxon>
    </lineage>
</organism>
<evidence type="ECO:0000256" key="7">
    <source>
        <dbReference type="ARBA" id="ARBA00022692"/>
    </source>
</evidence>
<dbReference type="PANTHER" id="PTHR11435">
    <property type="entry name" value="NADH UBIQUINONE OXIDOREDUCTASE SUBUNIT ND6"/>
    <property type="match status" value="1"/>
</dbReference>
<dbReference type="InterPro" id="IPR050269">
    <property type="entry name" value="ComplexI_Subunit6"/>
</dbReference>
<protein>
    <recommendedName>
        <fullName evidence="4">NADH-ubiquinone oxidoreductase chain 6</fullName>
        <ecNumber evidence="3">7.1.1.2</ecNumber>
    </recommendedName>
    <alternativeName>
        <fullName evidence="14">NADH dehydrogenase subunit 6</fullName>
    </alternativeName>
</protein>
<keyword evidence="8" id="KW-1278">Translocase</keyword>
<reference evidence="17" key="1">
    <citation type="submission" date="2020-11" db="EMBL/GenBank/DDBJ databases">
        <title>The complete mitochondrial genome sequence of oriental rat flea (Xenopsylla cheopis).</title>
        <authorList>
            <person name="Gao C."/>
            <person name="Wang J."/>
            <person name="Wang Y."/>
        </authorList>
    </citation>
    <scope>NUCLEOTIDE SEQUENCE</scope>
</reference>
<feature type="transmembrane region" description="Helical" evidence="16">
    <location>
        <begin position="134"/>
        <end position="154"/>
    </location>
</feature>
<dbReference type="EC" id="7.1.1.2" evidence="3"/>
<evidence type="ECO:0000256" key="9">
    <source>
        <dbReference type="ARBA" id="ARBA00022982"/>
    </source>
</evidence>